<evidence type="ECO:0000313" key="3">
    <source>
        <dbReference type="Proteomes" id="UP001597548"/>
    </source>
</evidence>
<dbReference type="EMBL" id="JBHUOS010000013">
    <property type="protein sequence ID" value="MFD2917146.1"/>
    <property type="molecule type" value="Genomic_DNA"/>
</dbReference>
<sequence>MIKFFRKIRLKMLTESKFSKYLLYAIGEIFLVLIGILLALQINTWNNERSAKLKRKEIYKQIQTDLKADTTAIGYIIKSNDEKSNRIQNILDKKIKPSFYDTINSLNYTDCKICISESTNYIPFIPISKGYSLLKNQNDIKEITIDSLPNIIEEFYSYGLTNIETQLELVQNVVFENIKTYEQYSWFVDMQEKKYNKDYLTFIFESETYRNQLARYKIYYEKNYISNLRLYREYATEILIQLEVRIE</sequence>
<name>A0ABW5ZXQ8_9FLAO</name>
<comment type="caution">
    <text evidence="2">The sequence shown here is derived from an EMBL/GenBank/DDBJ whole genome shotgun (WGS) entry which is preliminary data.</text>
</comment>
<protein>
    <submittedName>
        <fullName evidence="2">DUF6090 family protein</fullName>
    </submittedName>
</protein>
<keyword evidence="3" id="KW-1185">Reference proteome</keyword>
<reference evidence="3" key="1">
    <citation type="journal article" date="2019" name="Int. J. Syst. Evol. Microbiol.">
        <title>The Global Catalogue of Microorganisms (GCM) 10K type strain sequencing project: providing services to taxonomists for standard genome sequencing and annotation.</title>
        <authorList>
            <consortium name="The Broad Institute Genomics Platform"/>
            <consortium name="The Broad Institute Genome Sequencing Center for Infectious Disease"/>
            <person name="Wu L."/>
            <person name="Ma J."/>
        </authorList>
    </citation>
    <scope>NUCLEOTIDE SEQUENCE [LARGE SCALE GENOMIC DNA]</scope>
    <source>
        <strain evidence="3">KCTC 32514</strain>
    </source>
</reference>
<keyword evidence="1" id="KW-0472">Membrane</keyword>
<evidence type="ECO:0000313" key="2">
    <source>
        <dbReference type="EMBL" id="MFD2917146.1"/>
    </source>
</evidence>
<accession>A0ABW5ZXQ8</accession>
<dbReference type="InterPro" id="IPR045749">
    <property type="entry name" value="DUF6090"/>
</dbReference>
<gene>
    <name evidence="2" type="ORF">ACFS29_15950</name>
</gene>
<dbReference type="Proteomes" id="UP001597548">
    <property type="component" value="Unassembled WGS sequence"/>
</dbReference>
<dbReference type="Pfam" id="PF19578">
    <property type="entry name" value="DUF6090"/>
    <property type="match status" value="1"/>
</dbReference>
<proteinExistence type="predicted"/>
<keyword evidence="1" id="KW-1133">Transmembrane helix</keyword>
<evidence type="ECO:0000256" key="1">
    <source>
        <dbReference type="SAM" id="Phobius"/>
    </source>
</evidence>
<organism evidence="2 3">
    <name type="scientific">Psychroserpens luteus</name>
    <dbReference type="NCBI Taxonomy" id="1434066"/>
    <lineage>
        <taxon>Bacteria</taxon>
        <taxon>Pseudomonadati</taxon>
        <taxon>Bacteroidota</taxon>
        <taxon>Flavobacteriia</taxon>
        <taxon>Flavobacteriales</taxon>
        <taxon>Flavobacteriaceae</taxon>
        <taxon>Psychroserpens</taxon>
    </lineage>
</organism>
<dbReference type="RefSeq" id="WP_194510000.1">
    <property type="nucleotide sequence ID" value="NZ_JADILU010000015.1"/>
</dbReference>
<feature type="transmembrane region" description="Helical" evidence="1">
    <location>
        <begin position="21"/>
        <end position="40"/>
    </location>
</feature>
<keyword evidence="1" id="KW-0812">Transmembrane</keyword>